<dbReference type="InterPro" id="IPR023005">
    <property type="entry name" value="Nucleoside_diP_kinase_AS"/>
</dbReference>
<reference evidence="10 11" key="1">
    <citation type="journal article" date="2024" name="Appl. Environ. Microbiol.">
        <title>Pontiella agarivorans sp. nov., a novel marine anaerobic bacterium capable of degrading macroalgal polysaccharides and fixing nitrogen.</title>
        <authorList>
            <person name="Liu N."/>
            <person name="Kivenson V."/>
            <person name="Peng X."/>
            <person name="Cui Z."/>
            <person name="Lankiewicz T.S."/>
            <person name="Gosselin K.M."/>
            <person name="English C.J."/>
            <person name="Blair E.M."/>
            <person name="O'Malley M.A."/>
            <person name="Valentine D.L."/>
        </authorList>
    </citation>
    <scope>NUCLEOTIDE SEQUENCE [LARGE SCALE GENOMIC DNA]</scope>
    <source>
        <strain evidence="10 11">NLcol2</strain>
    </source>
</reference>
<keyword evidence="5 8" id="KW-0418">Kinase</keyword>
<dbReference type="PANTHER" id="PTHR11349">
    <property type="entry name" value="NUCLEOSIDE DIPHOSPHATE KINASE"/>
    <property type="match status" value="1"/>
</dbReference>
<keyword evidence="6 8" id="KW-0067">ATP-binding</keyword>
<dbReference type="EC" id="2.7.4.6" evidence="8"/>
<evidence type="ECO:0000256" key="8">
    <source>
        <dbReference type="RuleBase" id="RU004013"/>
    </source>
</evidence>
<evidence type="ECO:0000256" key="4">
    <source>
        <dbReference type="ARBA" id="ARBA00022741"/>
    </source>
</evidence>
<dbReference type="GO" id="GO:0004550">
    <property type="term" value="F:nucleoside diphosphate kinase activity"/>
    <property type="evidence" value="ECO:0007669"/>
    <property type="project" value="UniProtKB-EC"/>
</dbReference>
<evidence type="ECO:0000256" key="2">
    <source>
        <dbReference type="ARBA" id="ARBA00008142"/>
    </source>
</evidence>
<evidence type="ECO:0000256" key="6">
    <source>
        <dbReference type="ARBA" id="ARBA00022840"/>
    </source>
</evidence>
<gene>
    <name evidence="10" type="ORF">P9H32_08525</name>
</gene>
<dbReference type="Proteomes" id="UP001290861">
    <property type="component" value="Unassembled WGS sequence"/>
</dbReference>
<dbReference type="InterPro" id="IPR036850">
    <property type="entry name" value="NDK-like_dom_sf"/>
</dbReference>
<comment type="caution">
    <text evidence="7">Lacks conserved residue(s) required for the propagation of feature annotation.</text>
</comment>
<comment type="cofactor">
    <cofactor evidence="1">
        <name>Mg(2+)</name>
        <dbReference type="ChEBI" id="CHEBI:18420"/>
    </cofactor>
</comment>
<dbReference type="InterPro" id="IPR034907">
    <property type="entry name" value="NDK-like_dom"/>
</dbReference>
<dbReference type="RefSeq" id="WP_322608470.1">
    <property type="nucleotide sequence ID" value="NZ_JARVCO010000010.1"/>
</dbReference>
<comment type="catalytic activity">
    <reaction evidence="8">
        <text>a 2'-deoxyribonucleoside 5'-diphosphate + ATP = a 2'-deoxyribonucleoside 5'-triphosphate + ADP</text>
        <dbReference type="Rhea" id="RHEA:44640"/>
        <dbReference type="ChEBI" id="CHEBI:30616"/>
        <dbReference type="ChEBI" id="CHEBI:61560"/>
        <dbReference type="ChEBI" id="CHEBI:73316"/>
        <dbReference type="ChEBI" id="CHEBI:456216"/>
        <dbReference type="EC" id="2.7.4.6"/>
    </reaction>
</comment>
<proteinExistence type="inferred from homology"/>
<keyword evidence="11" id="KW-1185">Reference proteome</keyword>
<organism evidence="10 11">
    <name type="scientific">Pontiella agarivorans</name>
    <dbReference type="NCBI Taxonomy" id="3038953"/>
    <lineage>
        <taxon>Bacteria</taxon>
        <taxon>Pseudomonadati</taxon>
        <taxon>Kiritimatiellota</taxon>
        <taxon>Kiritimatiellia</taxon>
        <taxon>Kiritimatiellales</taxon>
        <taxon>Pontiellaceae</taxon>
        <taxon>Pontiella</taxon>
    </lineage>
</organism>
<evidence type="ECO:0000256" key="3">
    <source>
        <dbReference type="ARBA" id="ARBA00022679"/>
    </source>
</evidence>
<keyword evidence="4 8" id="KW-0547">Nucleotide-binding</keyword>
<sequence length="386" mass="42894">MSKELGYVLVTPYTLRKSRTGGVLGRLMSRTGLDLVAARMIGPSTELVKRYADLIRSEDEVWPEIREVLSDYIEREMVPMEDGHVHRVLMLLFEGENAVQKLRDAIGGFEDSIESADTIRGTFGDYIKDHEGNVTYFEPAVLAAPTVEIAKKTIGLWAEFSEEDGGILDNTIRMADEKDAEQALVIIKPDNFTFPSSRPGNIMDIFSRTGLRLIGTRVQKMSLAQAQEFYGPVQNVLREKLGGRAVNKACEVLKNEFEFEMPDEVREALEGTLGPAYGDNQFYSIMQYMTGLWAPDVDADAIGDEGVARSMVLVYAGDNAIEKIRGILGPTDPSKAEPGSVRKEYGTDIMVNAAHASDSPENAQREIGILKVAEDTIARWYNQYYA</sequence>
<evidence type="ECO:0000313" key="11">
    <source>
        <dbReference type="Proteomes" id="UP001290861"/>
    </source>
</evidence>
<dbReference type="Gene3D" id="3.30.70.141">
    <property type="entry name" value="Nucleoside diphosphate kinase-like domain"/>
    <property type="match status" value="2"/>
</dbReference>
<accession>A0ABU5MWY1</accession>
<protein>
    <recommendedName>
        <fullName evidence="8">Nucleoside diphosphate kinase</fullName>
        <ecNumber evidence="8">2.7.4.6</ecNumber>
    </recommendedName>
</protein>
<evidence type="ECO:0000256" key="1">
    <source>
        <dbReference type="ARBA" id="ARBA00001946"/>
    </source>
</evidence>
<dbReference type="SMART" id="SM00562">
    <property type="entry name" value="NDK"/>
    <property type="match status" value="1"/>
</dbReference>
<dbReference type="PROSITE" id="PS00469">
    <property type="entry name" value="NDPK"/>
    <property type="match status" value="1"/>
</dbReference>
<evidence type="ECO:0000313" key="10">
    <source>
        <dbReference type="EMBL" id="MDZ8118672.1"/>
    </source>
</evidence>
<comment type="caution">
    <text evidence="10">The sequence shown here is derived from an EMBL/GenBank/DDBJ whole genome shotgun (WGS) entry which is preliminary data.</text>
</comment>
<name>A0ABU5MWY1_9BACT</name>
<evidence type="ECO:0000256" key="5">
    <source>
        <dbReference type="ARBA" id="ARBA00022777"/>
    </source>
</evidence>
<dbReference type="EMBL" id="JARVCO010000010">
    <property type="protein sequence ID" value="MDZ8118672.1"/>
    <property type="molecule type" value="Genomic_DNA"/>
</dbReference>
<keyword evidence="3 8" id="KW-0808">Transferase</keyword>
<feature type="domain" description="Nucleoside diphosphate kinase-like" evidence="9">
    <location>
        <begin position="180"/>
        <end position="378"/>
    </location>
</feature>
<comment type="similarity">
    <text evidence="2 7">Belongs to the NDK family.</text>
</comment>
<evidence type="ECO:0000256" key="7">
    <source>
        <dbReference type="PROSITE-ProRule" id="PRU00706"/>
    </source>
</evidence>
<dbReference type="PROSITE" id="PS51374">
    <property type="entry name" value="NDPK_LIKE"/>
    <property type="match status" value="1"/>
</dbReference>
<dbReference type="SUPFAM" id="SSF54919">
    <property type="entry name" value="Nucleoside diphosphate kinase, NDK"/>
    <property type="match status" value="2"/>
</dbReference>
<evidence type="ECO:0000259" key="9">
    <source>
        <dbReference type="SMART" id="SM00562"/>
    </source>
</evidence>
<dbReference type="Pfam" id="PF00334">
    <property type="entry name" value="NDK"/>
    <property type="match status" value="2"/>
</dbReference>